<evidence type="ECO:0000313" key="2">
    <source>
        <dbReference type="EMBL" id="CAG8851848.1"/>
    </source>
</evidence>
<name>A0ABN7XAV2_GIGMA</name>
<proteinExistence type="predicted"/>
<feature type="non-terminal residue" evidence="2">
    <location>
        <position position="54"/>
    </location>
</feature>
<evidence type="ECO:0000256" key="1">
    <source>
        <dbReference type="SAM" id="MobiDB-lite"/>
    </source>
</evidence>
<reference evidence="2 3" key="1">
    <citation type="submission" date="2021-06" db="EMBL/GenBank/DDBJ databases">
        <authorList>
            <person name="Kallberg Y."/>
            <person name="Tangrot J."/>
            <person name="Rosling A."/>
        </authorList>
    </citation>
    <scope>NUCLEOTIDE SEQUENCE [LARGE SCALE GENOMIC DNA]</scope>
    <source>
        <strain evidence="2 3">120-4 pot B 10/14</strain>
    </source>
</reference>
<dbReference type="Proteomes" id="UP000789901">
    <property type="component" value="Unassembled WGS sequence"/>
</dbReference>
<keyword evidence="3" id="KW-1185">Reference proteome</keyword>
<evidence type="ECO:0000313" key="3">
    <source>
        <dbReference type="Proteomes" id="UP000789901"/>
    </source>
</evidence>
<organism evidence="2 3">
    <name type="scientific">Gigaspora margarita</name>
    <dbReference type="NCBI Taxonomy" id="4874"/>
    <lineage>
        <taxon>Eukaryota</taxon>
        <taxon>Fungi</taxon>
        <taxon>Fungi incertae sedis</taxon>
        <taxon>Mucoromycota</taxon>
        <taxon>Glomeromycotina</taxon>
        <taxon>Glomeromycetes</taxon>
        <taxon>Diversisporales</taxon>
        <taxon>Gigasporaceae</taxon>
        <taxon>Gigaspora</taxon>
    </lineage>
</organism>
<comment type="caution">
    <text evidence="2">The sequence shown here is derived from an EMBL/GenBank/DDBJ whole genome shotgun (WGS) entry which is preliminary data.</text>
</comment>
<sequence length="54" mass="6080">DIKDGDPMDPETIKAKLNSPFEDFSSKSQTLDLHTSWSRSDIFCINVTTPPPKK</sequence>
<dbReference type="EMBL" id="CAJVQB010108239">
    <property type="protein sequence ID" value="CAG8851848.1"/>
    <property type="molecule type" value="Genomic_DNA"/>
</dbReference>
<protein>
    <submittedName>
        <fullName evidence="2">46375_t:CDS:1</fullName>
    </submittedName>
</protein>
<accession>A0ABN7XAV2</accession>
<gene>
    <name evidence="2" type="ORF">GMARGA_LOCUS40946</name>
</gene>
<feature type="non-terminal residue" evidence="2">
    <location>
        <position position="1"/>
    </location>
</feature>
<feature type="compositionally biased region" description="Basic and acidic residues" evidence="1">
    <location>
        <begin position="1"/>
        <end position="14"/>
    </location>
</feature>
<feature type="region of interest" description="Disordered" evidence="1">
    <location>
        <begin position="1"/>
        <end position="27"/>
    </location>
</feature>